<accession>A0A2W5SZL0</accession>
<gene>
    <name evidence="1" type="ORF">DI536_28535</name>
</gene>
<name>A0A2W5SZL0_9BACT</name>
<proteinExistence type="predicted"/>
<dbReference type="InterPro" id="IPR039968">
    <property type="entry name" value="BcerS-like"/>
</dbReference>
<dbReference type="PANTHER" id="PTHR41368:SF1">
    <property type="entry name" value="PROTEIN YGHO"/>
    <property type="match status" value="1"/>
</dbReference>
<evidence type="ECO:0008006" key="3">
    <source>
        <dbReference type="Google" id="ProtNLM"/>
    </source>
</evidence>
<dbReference type="InterPro" id="IPR016181">
    <property type="entry name" value="Acyl_CoA_acyltransferase"/>
</dbReference>
<reference evidence="1 2" key="1">
    <citation type="submission" date="2017-08" db="EMBL/GenBank/DDBJ databases">
        <title>Infants hospitalized years apart are colonized by the same room-sourced microbial strains.</title>
        <authorList>
            <person name="Brooks B."/>
            <person name="Olm M.R."/>
            <person name="Firek B.A."/>
            <person name="Baker R."/>
            <person name="Thomas B.C."/>
            <person name="Morowitz M.J."/>
            <person name="Banfield J.F."/>
        </authorList>
    </citation>
    <scope>NUCLEOTIDE SEQUENCE [LARGE SCALE GENOMIC DNA]</scope>
    <source>
        <strain evidence="1">S2_003_000_R2_14</strain>
    </source>
</reference>
<dbReference type="PANTHER" id="PTHR41368">
    <property type="entry name" value="PROTEIN YGHO"/>
    <property type="match status" value="1"/>
</dbReference>
<evidence type="ECO:0000313" key="2">
    <source>
        <dbReference type="Proteomes" id="UP000249061"/>
    </source>
</evidence>
<protein>
    <recommendedName>
        <fullName evidence="3">N-acetyltransferase</fullName>
    </recommendedName>
</protein>
<dbReference type="Gene3D" id="3.40.630.30">
    <property type="match status" value="1"/>
</dbReference>
<dbReference type="EMBL" id="QFQP01000033">
    <property type="protein sequence ID" value="PZR07207.1"/>
    <property type="molecule type" value="Genomic_DNA"/>
</dbReference>
<dbReference type="AlphaFoldDB" id="A0A2W5SZL0"/>
<organism evidence="1 2">
    <name type="scientific">Archangium gephyra</name>
    <dbReference type="NCBI Taxonomy" id="48"/>
    <lineage>
        <taxon>Bacteria</taxon>
        <taxon>Pseudomonadati</taxon>
        <taxon>Myxococcota</taxon>
        <taxon>Myxococcia</taxon>
        <taxon>Myxococcales</taxon>
        <taxon>Cystobacterineae</taxon>
        <taxon>Archangiaceae</taxon>
        <taxon>Archangium</taxon>
    </lineage>
</organism>
<dbReference type="SUPFAM" id="SSF55729">
    <property type="entry name" value="Acyl-CoA N-acyltransferases (Nat)"/>
    <property type="match status" value="1"/>
</dbReference>
<dbReference type="Proteomes" id="UP000249061">
    <property type="component" value="Unassembled WGS sequence"/>
</dbReference>
<evidence type="ECO:0000313" key="1">
    <source>
        <dbReference type="EMBL" id="PZR07207.1"/>
    </source>
</evidence>
<sequence>MSAIEVRPVTNKKDLEVFLRVPWSIGLDKEKNWVPPLLDDYRKQLDPKKSVFLAHGEAATWTAFKDGKPVGRISAQVDFDFDKTWPQDPKTAFFGFYDCIDDVEVSKALFKVAEDWGRAKGRVRMRGPLTMDSKGEMGVLIEGFDTPSMIGTTWNRPFMDQLILNSGYEKAKDLLGWKYDRNIPMDEFTQKIAKKTRELPNVKIRTMELAHMKREAGIIQDIYNEAWKENWQFTPFTDQELEVIANEYKMFIDEQIAYVAEVDGKPAAMLFAIPDINELIRDFNGELMKNPINLVKMLWRLKFNRPKNIRLIMLGVKNEYRASRKYGALVACLYEEISIRGKKAGYDAGELSWTLEDNHGINRGIERMGAAVYKKWRVYERSL</sequence>
<comment type="caution">
    <text evidence="1">The sequence shown here is derived from an EMBL/GenBank/DDBJ whole genome shotgun (WGS) entry which is preliminary data.</text>
</comment>